<name>A0A0A0DEP9_9STRE</name>
<evidence type="ECO:0000313" key="2">
    <source>
        <dbReference type="Proteomes" id="UP000030019"/>
    </source>
</evidence>
<dbReference type="AlphaFoldDB" id="A0A0A0DEP9"/>
<dbReference type="eggNOG" id="COG3575">
    <property type="taxonomic scope" value="Bacteria"/>
</dbReference>
<gene>
    <name evidence="1" type="ORF">SSIN_1062</name>
</gene>
<dbReference type="STRING" id="176090.SSIN_1062"/>
<dbReference type="Pfam" id="PF06042">
    <property type="entry name" value="NTP_transf_6"/>
    <property type="match status" value="1"/>
</dbReference>
<proteinExistence type="predicted"/>
<evidence type="ECO:0008006" key="3">
    <source>
        <dbReference type="Google" id="ProtNLM"/>
    </source>
</evidence>
<evidence type="ECO:0000313" key="1">
    <source>
        <dbReference type="EMBL" id="KGM37196.1"/>
    </source>
</evidence>
<dbReference type="PANTHER" id="PTHR39166:SF1">
    <property type="entry name" value="BLL1166 PROTEIN"/>
    <property type="match status" value="1"/>
</dbReference>
<keyword evidence="2" id="KW-1185">Reference proteome</keyword>
<dbReference type="PANTHER" id="PTHR39166">
    <property type="entry name" value="BLL1166 PROTEIN"/>
    <property type="match status" value="1"/>
</dbReference>
<dbReference type="Proteomes" id="UP000030019">
    <property type="component" value="Unassembled WGS sequence"/>
</dbReference>
<accession>A0A0A0DEP9</accession>
<comment type="caution">
    <text evidence="1">The sequence shown here is derived from an EMBL/GenBank/DDBJ whole genome shotgun (WGS) entry which is preliminary data.</text>
</comment>
<dbReference type="PATRIC" id="fig|176090.4.peg.1030"/>
<reference evidence="1 2" key="1">
    <citation type="submission" date="2014-06" db="EMBL/GenBank/DDBJ databases">
        <authorList>
            <person name="Teng J.L."/>
            <person name="Huang Y."/>
            <person name="Tse H."/>
            <person name="Lau S.K."/>
            <person name="Woo P.C."/>
        </authorList>
    </citation>
    <scope>NUCLEOTIDE SEQUENCE [LARGE SCALE GENOMIC DNA]</scope>
    <source>
        <strain evidence="1 2">HKU4</strain>
    </source>
</reference>
<organism evidence="1 2">
    <name type="scientific">Streptococcus sinensis</name>
    <dbReference type="NCBI Taxonomy" id="176090"/>
    <lineage>
        <taxon>Bacteria</taxon>
        <taxon>Bacillati</taxon>
        <taxon>Bacillota</taxon>
        <taxon>Bacilli</taxon>
        <taxon>Lactobacillales</taxon>
        <taxon>Streptococcaceae</taxon>
        <taxon>Streptococcus</taxon>
    </lineage>
</organism>
<dbReference type="EMBL" id="JPEN01000063">
    <property type="protein sequence ID" value="KGM37196.1"/>
    <property type="molecule type" value="Genomic_DNA"/>
</dbReference>
<sequence>MTDEEILERLSQDQNIRRILEIIRTLQLQDSWLAAGCVRNFIWNILSGKSGFDPNTDVDVIFFDPTISYEQTLQLEMELRETFPDYRWELKNQVYMHIHSPNTQPYSCSKDAMTQYPERCTAIGLRLIANDKLELFAPYGLEDIRAFQVRPTPHFLADEERKKLYAQRLSKKNWQDKWPQLSFVFPSEEKKSSI</sequence>
<dbReference type="InterPro" id="IPR009267">
    <property type="entry name" value="NTP_transf_6"/>
</dbReference>
<protein>
    <recommendedName>
        <fullName evidence="3">Prolyl-tRNA synthetase</fullName>
    </recommendedName>
</protein>